<reference evidence="2 3" key="1">
    <citation type="journal article" date="2011" name="Science">
        <title>The ecoresponsive genome of Daphnia pulex.</title>
        <authorList>
            <person name="Colbourne J.K."/>
            <person name="Pfrender M.E."/>
            <person name="Gilbert D."/>
            <person name="Thomas W.K."/>
            <person name="Tucker A."/>
            <person name="Oakley T.H."/>
            <person name="Tokishita S."/>
            <person name="Aerts A."/>
            <person name="Arnold G.J."/>
            <person name="Basu M.K."/>
            <person name="Bauer D.J."/>
            <person name="Caceres C.E."/>
            <person name="Carmel L."/>
            <person name="Casola C."/>
            <person name="Choi J.H."/>
            <person name="Detter J.C."/>
            <person name="Dong Q."/>
            <person name="Dusheyko S."/>
            <person name="Eads B.D."/>
            <person name="Frohlich T."/>
            <person name="Geiler-Samerotte K.A."/>
            <person name="Gerlach D."/>
            <person name="Hatcher P."/>
            <person name="Jogdeo S."/>
            <person name="Krijgsveld J."/>
            <person name="Kriventseva E.V."/>
            <person name="Kultz D."/>
            <person name="Laforsch C."/>
            <person name="Lindquist E."/>
            <person name="Lopez J."/>
            <person name="Manak J.R."/>
            <person name="Muller J."/>
            <person name="Pangilinan J."/>
            <person name="Patwardhan R.P."/>
            <person name="Pitluck S."/>
            <person name="Pritham E.J."/>
            <person name="Rechtsteiner A."/>
            <person name="Rho M."/>
            <person name="Rogozin I.B."/>
            <person name="Sakarya O."/>
            <person name="Salamov A."/>
            <person name="Schaack S."/>
            <person name="Shapiro H."/>
            <person name="Shiga Y."/>
            <person name="Skalitzky C."/>
            <person name="Smith Z."/>
            <person name="Souvorov A."/>
            <person name="Sung W."/>
            <person name="Tang Z."/>
            <person name="Tsuchiya D."/>
            <person name="Tu H."/>
            <person name="Vos H."/>
            <person name="Wang M."/>
            <person name="Wolf Y.I."/>
            <person name="Yamagata H."/>
            <person name="Yamada T."/>
            <person name="Ye Y."/>
            <person name="Shaw J.R."/>
            <person name="Andrews J."/>
            <person name="Crease T.J."/>
            <person name="Tang H."/>
            <person name="Lucas S.M."/>
            <person name="Robertson H.M."/>
            <person name="Bork P."/>
            <person name="Koonin E.V."/>
            <person name="Zdobnov E.M."/>
            <person name="Grigoriev I.V."/>
            <person name="Lynch M."/>
            <person name="Boore J.L."/>
        </authorList>
    </citation>
    <scope>NUCLEOTIDE SEQUENCE [LARGE SCALE GENOMIC DNA]</scope>
</reference>
<protein>
    <submittedName>
        <fullName evidence="2">Uncharacterized protein</fullName>
    </submittedName>
</protein>
<dbReference type="HOGENOM" id="CLU_320611_0_0_1"/>
<sequence length="916" mass="103507">MGETFKDGVEVAIHSKLDSLSTNSQFAASLRLDNKEFTNRTNCEDMTVPVSLEKLKKLAHVISKGSTKPDPTDRSTHLLKLKKLWQISGQEMLKANGFTALVEKYSETLPELTNKMLRLMGMDPLAFKVKSTLQSVIICGTGSSLKGFFSEDKGGFMKMILQIPVEGGHEGGRIKVELNDQIRLFNVCDGSDLYYHLTTFYSDCDHTFEEVKFGCRLAMIFDLELETIPLLSSLSPSADLHTFLAVNDVRETLAQWAPTENPSKLVLLLEHRYAPSELNFGRLKGKDRLLVRLLLSVGTVDMYLAHLRKFACGSSNNETLSEEESVETGDENSVTQRPVANCLCCLQKRCKCLRHDSQTVSDGVLPDIGVDVEITSLTCLDGRILECSPLLNVDIDVDVIPFNHSLYTLEPEGPLVDSDFMEMSGDFFDPSNLRYVYHTRSVLVISPKKFLDLMLGCNFTVALDQLEANPSILALNRVITFCEDSPDKVWLEAVDRAERTRRLVSMCLRLNAKFNGRRLLRVLSYNFPGQPIQYEGLRSKAVAIQVARLIKKIGVTASDLTNDLVCERRALEQIENFAHLVMELYNIDLKDMAGNLGSKCVTFLYSQSKNLMPSLAVSTLVTCAAMVFRMHKENPVRGFFTLYTFSDGIKLLPLPVLFFVIDGIQTTCRSHLDSSQECQRMQQGLHRKLLSYYLPEALAAEIMFFYLKLNDTILLKKITQDLVYQTNFDAIKMIVASPDVWNQALTNIGGKWALNLLVSTRINHLEGLRLPVFSWIQDYAIVDDFPPLKNFLHSSEVRITFSGFTSQQAAEAWCEEHFGPDQLEDGYSAKTEIKSEGAKFQCVVIKTRDLHWHHVKLFHESRTELLELRDRRLRRLPAEECESKVHVVKISLNDPMSPESTSRASSLPPSKRLRRM</sequence>
<keyword evidence="3" id="KW-1185">Reference proteome</keyword>
<organism evidence="2 3">
    <name type="scientific">Daphnia pulex</name>
    <name type="common">Water flea</name>
    <dbReference type="NCBI Taxonomy" id="6669"/>
    <lineage>
        <taxon>Eukaryota</taxon>
        <taxon>Metazoa</taxon>
        <taxon>Ecdysozoa</taxon>
        <taxon>Arthropoda</taxon>
        <taxon>Crustacea</taxon>
        <taxon>Branchiopoda</taxon>
        <taxon>Diplostraca</taxon>
        <taxon>Cladocera</taxon>
        <taxon>Anomopoda</taxon>
        <taxon>Daphniidae</taxon>
        <taxon>Daphnia</taxon>
    </lineage>
</organism>
<dbReference type="InParanoid" id="E9G4B7"/>
<name>E9G4B7_DAPPU</name>
<feature type="compositionally biased region" description="Polar residues" evidence="1">
    <location>
        <begin position="898"/>
        <end position="908"/>
    </location>
</feature>
<evidence type="ECO:0000256" key="1">
    <source>
        <dbReference type="SAM" id="MobiDB-lite"/>
    </source>
</evidence>
<feature type="region of interest" description="Disordered" evidence="1">
    <location>
        <begin position="892"/>
        <end position="916"/>
    </location>
</feature>
<dbReference type="EMBL" id="GL732532">
    <property type="protein sequence ID" value="EFX85579.1"/>
    <property type="molecule type" value="Genomic_DNA"/>
</dbReference>
<dbReference type="PhylomeDB" id="E9G4B7"/>
<dbReference type="OrthoDB" id="5971311at2759"/>
<proteinExistence type="predicted"/>
<dbReference type="eggNOG" id="ENOG502SWYB">
    <property type="taxonomic scope" value="Eukaryota"/>
</dbReference>
<dbReference type="Proteomes" id="UP000000305">
    <property type="component" value="Unassembled WGS sequence"/>
</dbReference>
<dbReference type="KEGG" id="dpx:DAPPUDRAFT_300384"/>
<evidence type="ECO:0000313" key="2">
    <source>
        <dbReference type="EMBL" id="EFX85579.1"/>
    </source>
</evidence>
<dbReference type="PANTHER" id="PTHR33099:SF7">
    <property type="entry name" value="MYND-TYPE DOMAIN-CONTAINING PROTEIN"/>
    <property type="match status" value="1"/>
</dbReference>
<gene>
    <name evidence="2" type="ORF">DAPPUDRAFT_300384</name>
</gene>
<dbReference type="AlphaFoldDB" id="E9G4B7"/>
<evidence type="ECO:0000313" key="3">
    <source>
        <dbReference type="Proteomes" id="UP000000305"/>
    </source>
</evidence>
<dbReference type="PANTHER" id="PTHR33099">
    <property type="entry name" value="FE2OG DIOXYGENASE DOMAIN-CONTAINING PROTEIN"/>
    <property type="match status" value="1"/>
</dbReference>
<accession>E9G4B7</accession>